<sequence>MTTKKFAQYMEKQCKGINNFSLEAIFEEYIVLVSGKRIGVLYQEKFYVLYAPTFEKTENILPCFKTINLFNWKYYQFIEVTNLEDKENLEKIIHYVYRELYFLKEVVIDIGFLFQSYRGYPGTIYKLYEENLTFLNFAYEKKLIKENPVDREGRMIKLLYTNLDLTETGQKILYDLYNKWLTYTDKNDADSLKRARNIKQLEKYYQKLMEDL</sequence>
<reference evidence="1 2" key="1">
    <citation type="submission" date="2020-01" db="EMBL/GenBank/DDBJ databases">
        <title>Complete genome sequence of a human oral phylogroup 1 Treponema sp. strain ATCC 700766, originally isolated from periodontitis dental plaque.</title>
        <authorList>
            <person name="Chan Y."/>
            <person name="Huo Y.-B."/>
            <person name="Yu X.-L."/>
            <person name="Zeng H."/>
            <person name="Leung W.-K."/>
            <person name="Watt R.M."/>
        </authorList>
    </citation>
    <scope>NUCLEOTIDE SEQUENCE [LARGE SCALE GENOMIC DNA]</scope>
    <source>
        <strain evidence="1 2">OMZ 804</strain>
    </source>
</reference>
<protein>
    <submittedName>
        <fullName evidence="1">Uncharacterized protein</fullName>
    </submittedName>
</protein>
<dbReference type="RefSeq" id="WP_162663484.1">
    <property type="nucleotide sequence ID" value="NZ_CP048020.1"/>
</dbReference>
<dbReference type="KEGG" id="trz:GWP43_06530"/>
<name>A0A6P1Y1U6_9SPIR</name>
<dbReference type="Proteomes" id="UP000464374">
    <property type="component" value="Chromosome"/>
</dbReference>
<gene>
    <name evidence="1" type="ORF">GWP43_06530</name>
</gene>
<evidence type="ECO:0000313" key="2">
    <source>
        <dbReference type="Proteomes" id="UP000464374"/>
    </source>
</evidence>
<organism evidence="1 2">
    <name type="scientific">Treponema vincentii</name>
    <dbReference type="NCBI Taxonomy" id="69710"/>
    <lineage>
        <taxon>Bacteria</taxon>
        <taxon>Pseudomonadati</taxon>
        <taxon>Spirochaetota</taxon>
        <taxon>Spirochaetia</taxon>
        <taxon>Spirochaetales</taxon>
        <taxon>Treponemataceae</taxon>
        <taxon>Treponema</taxon>
    </lineage>
</organism>
<evidence type="ECO:0000313" key="1">
    <source>
        <dbReference type="EMBL" id="QHX43153.1"/>
    </source>
</evidence>
<dbReference type="AlphaFoldDB" id="A0A6P1Y1U6"/>
<dbReference type="EMBL" id="CP048020">
    <property type="protein sequence ID" value="QHX43153.1"/>
    <property type="molecule type" value="Genomic_DNA"/>
</dbReference>
<proteinExistence type="predicted"/>
<accession>A0A6P1Y1U6</accession>